<feature type="binding site" evidence="11">
    <location>
        <position position="321"/>
    </location>
    <ligand>
        <name>substrate</name>
    </ligand>
</feature>
<dbReference type="InterPro" id="IPR000941">
    <property type="entry name" value="Enolase"/>
</dbReference>
<dbReference type="NCBIfam" id="TIGR01060">
    <property type="entry name" value="eno"/>
    <property type="match status" value="1"/>
</dbReference>
<organism evidence="15 16">
    <name type="scientific">Candidatus Roizmanbacteria bacterium RIFCSPLOWO2_01_FULL_37_16</name>
    <dbReference type="NCBI Taxonomy" id="1802058"/>
    <lineage>
        <taxon>Bacteria</taxon>
        <taxon>Candidatus Roizmaniibacteriota</taxon>
    </lineage>
</organism>
<feature type="binding site" evidence="11">
    <location>
        <begin position="373"/>
        <end position="376"/>
    </location>
    <ligand>
        <name>substrate</name>
    </ligand>
</feature>
<reference evidence="15 16" key="1">
    <citation type="journal article" date="2016" name="Nat. Commun.">
        <title>Thousands of microbial genomes shed light on interconnected biogeochemical processes in an aquifer system.</title>
        <authorList>
            <person name="Anantharaman K."/>
            <person name="Brown C.T."/>
            <person name="Hug L.A."/>
            <person name="Sharon I."/>
            <person name="Castelle C.J."/>
            <person name="Probst A.J."/>
            <person name="Thomas B.C."/>
            <person name="Singh A."/>
            <person name="Wilkins M.J."/>
            <person name="Karaoz U."/>
            <person name="Brodie E.L."/>
            <person name="Williams K.H."/>
            <person name="Hubbard S.S."/>
            <person name="Banfield J.F."/>
        </authorList>
    </citation>
    <scope>NUCLEOTIDE SEQUENCE [LARGE SCALE GENOMIC DNA]</scope>
</reference>
<dbReference type="GO" id="GO:0005576">
    <property type="term" value="C:extracellular region"/>
    <property type="evidence" value="ECO:0007669"/>
    <property type="project" value="UniProtKB-SubCell"/>
</dbReference>
<evidence type="ECO:0000256" key="9">
    <source>
        <dbReference type="HAMAP-Rule" id="MF_00318"/>
    </source>
</evidence>
<dbReference type="SFLD" id="SFLDS00001">
    <property type="entry name" value="Enolase"/>
    <property type="match status" value="1"/>
</dbReference>
<dbReference type="SUPFAM" id="SSF51604">
    <property type="entry name" value="Enolase C-terminal domain-like"/>
    <property type="match status" value="1"/>
</dbReference>
<dbReference type="CDD" id="cd03313">
    <property type="entry name" value="enolase"/>
    <property type="match status" value="1"/>
</dbReference>
<feature type="binding site" evidence="9">
    <location>
        <position position="172"/>
    </location>
    <ligand>
        <name>(2R)-2-phosphoglycerate</name>
        <dbReference type="ChEBI" id="CHEBI:58289"/>
    </ligand>
</feature>
<feature type="binding site" evidence="11">
    <location>
        <position position="294"/>
    </location>
    <ligand>
        <name>substrate</name>
    </ligand>
</feature>
<dbReference type="GO" id="GO:0004634">
    <property type="term" value="F:phosphopyruvate hydratase activity"/>
    <property type="evidence" value="ECO:0007669"/>
    <property type="project" value="UniProtKB-UniRule"/>
</dbReference>
<feature type="binding site" evidence="9 12">
    <location>
        <position position="321"/>
    </location>
    <ligand>
        <name>Mg(2+)</name>
        <dbReference type="ChEBI" id="CHEBI:18420"/>
    </ligand>
</feature>
<dbReference type="Gene3D" id="3.20.20.120">
    <property type="entry name" value="Enolase-like C-terminal domain"/>
    <property type="match status" value="1"/>
</dbReference>
<dbReference type="InterPro" id="IPR020811">
    <property type="entry name" value="Enolase_N"/>
</dbReference>
<keyword evidence="9" id="KW-0963">Cytoplasm</keyword>
<feature type="active site" description="Proton donor" evidence="9 10">
    <location>
        <position position="214"/>
    </location>
</feature>
<evidence type="ECO:0000256" key="6">
    <source>
        <dbReference type="ARBA" id="ARBA00022842"/>
    </source>
</evidence>
<protein>
    <recommendedName>
        <fullName evidence="4 9">Enolase</fullName>
        <ecNumber evidence="3 9">4.2.1.11</ecNumber>
    </recommendedName>
    <alternativeName>
        <fullName evidence="9">2-phospho-D-glycerate hydro-lyase</fullName>
    </alternativeName>
    <alternativeName>
        <fullName evidence="9">2-phosphoglycerate dehydratase</fullName>
    </alternativeName>
</protein>
<comment type="subcellular location">
    <subcellularLocation>
        <location evidence="9">Cytoplasm</location>
    </subcellularLocation>
    <subcellularLocation>
        <location evidence="9">Secreted</location>
    </subcellularLocation>
    <subcellularLocation>
        <location evidence="9">Cell surface</location>
    </subcellularLocation>
    <text evidence="9">Fractions of enolase are present in both the cytoplasm and on the cell surface.</text>
</comment>
<evidence type="ECO:0000256" key="7">
    <source>
        <dbReference type="ARBA" id="ARBA00023152"/>
    </source>
</evidence>
<comment type="cofactor">
    <cofactor evidence="12">
        <name>Mg(2+)</name>
        <dbReference type="ChEBI" id="CHEBI:18420"/>
    </cofactor>
    <text evidence="12">Mg(2+) is required for catalysis and for stabilizing the dimer.</text>
</comment>
<feature type="active site" description="Proton acceptor" evidence="9 10">
    <location>
        <position position="346"/>
    </location>
</feature>
<name>A0A1F7IKP7_9BACT</name>
<dbReference type="PIRSF" id="PIRSF001400">
    <property type="entry name" value="Enolase"/>
    <property type="match status" value="1"/>
</dbReference>
<dbReference type="GO" id="GO:0006096">
    <property type="term" value="P:glycolytic process"/>
    <property type="evidence" value="ECO:0007669"/>
    <property type="project" value="UniProtKB-UniRule"/>
</dbReference>
<comment type="function">
    <text evidence="9">Catalyzes the reversible conversion of 2-phosphoglycerate (2-PG) into phosphoenolpyruvate (PEP). It is essential for the degradation of carbohydrates via glycolysis.</text>
</comment>
<evidence type="ECO:0000313" key="15">
    <source>
        <dbReference type="EMBL" id="OGK43926.1"/>
    </source>
</evidence>
<keyword evidence="9 12" id="KW-0479">Metal-binding</keyword>
<dbReference type="GO" id="GO:0000015">
    <property type="term" value="C:phosphopyruvate hydratase complex"/>
    <property type="evidence" value="ECO:0007669"/>
    <property type="project" value="InterPro"/>
</dbReference>
<comment type="catalytic activity">
    <reaction evidence="9">
        <text>(2R)-2-phosphoglycerate = phosphoenolpyruvate + H2O</text>
        <dbReference type="Rhea" id="RHEA:10164"/>
        <dbReference type="ChEBI" id="CHEBI:15377"/>
        <dbReference type="ChEBI" id="CHEBI:58289"/>
        <dbReference type="ChEBI" id="CHEBI:58702"/>
        <dbReference type="EC" id="4.2.1.11"/>
    </reaction>
</comment>
<dbReference type="AlphaFoldDB" id="A0A1F7IKP7"/>
<keyword evidence="15" id="KW-0670">Pyruvate</keyword>
<keyword evidence="6 9" id="KW-0460">Magnesium</keyword>
<feature type="binding site" evidence="9">
    <location>
        <position position="376"/>
    </location>
    <ligand>
        <name>(2R)-2-phosphoglycerate</name>
        <dbReference type="ChEBI" id="CHEBI:58289"/>
    </ligand>
</feature>
<dbReference type="InterPro" id="IPR036849">
    <property type="entry name" value="Enolase-like_C_sf"/>
</dbReference>
<dbReference type="SUPFAM" id="SSF54826">
    <property type="entry name" value="Enolase N-terminal domain-like"/>
    <property type="match status" value="1"/>
</dbReference>
<feature type="binding site" evidence="9">
    <location>
        <position position="346"/>
    </location>
    <ligand>
        <name>(2R)-2-phosphoglycerate</name>
        <dbReference type="ChEBI" id="CHEBI:58289"/>
    </ligand>
</feature>
<dbReference type="GO" id="GO:0009986">
    <property type="term" value="C:cell surface"/>
    <property type="evidence" value="ECO:0007669"/>
    <property type="project" value="UniProtKB-SubCell"/>
</dbReference>
<dbReference type="PRINTS" id="PR00148">
    <property type="entry name" value="ENOLASE"/>
</dbReference>
<sequence>MTKIKRIYAYEIIDSRGYPTIEGRLILDNGLDVTTSIPAGTSIGKSEAHELRDNDKMRFDAMGVTKAVSYINDLIGPKLIGVSPLKQQEIDMWLIKADGTKNKSKLGGNTILTISQLMVKAAALDLKVELFRYINSLYQSLFKSAITIEKLPAPIFNIINGGKHANNNLEIQEFQVIPSSSYSFTDAYRIGVEIYHELQRVLAYRNANITVGEEGGFAPDFPTNLDAVEILIETIAQKNLKIGLDVFLGLDVAASHFYHDGKYQIKDKPHPLNSDEYFDFILKLITSYPILVLEDPLYEDDWQSWAKLNQKIPKNVYLVGDDLLTTNKERLEKAIREKTCTTVLIKPNQIGTITETLEVIDLARKNNFNYIVSHRSGETNDSFIADFAVAVQSDFVKFGASARGERLAKYNRLWQIEREELKK</sequence>
<dbReference type="EMBL" id="MGAI01000035">
    <property type="protein sequence ID" value="OGK43926.1"/>
    <property type="molecule type" value="Genomic_DNA"/>
</dbReference>
<dbReference type="SFLD" id="SFLDF00002">
    <property type="entry name" value="enolase"/>
    <property type="match status" value="1"/>
</dbReference>
<comment type="pathway">
    <text evidence="1 9">Carbohydrate degradation; glycolysis; pyruvate from D-glyceraldehyde 3-phosphate: step 4/5.</text>
</comment>
<evidence type="ECO:0000256" key="2">
    <source>
        <dbReference type="ARBA" id="ARBA00009604"/>
    </source>
</evidence>
<evidence type="ECO:0000259" key="13">
    <source>
        <dbReference type="SMART" id="SM01192"/>
    </source>
</evidence>
<keyword evidence="7 9" id="KW-0324">Glycolysis</keyword>
<accession>A0A1F7IKP7</accession>
<evidence type="ECO:0000256" key="11">
    <source>
        <dbReference type="PIRSR" id="PIRSR001400-2"/>
    </source>
</evidence>
<evidence type="ECO:0000256" key="1">
    <source>
        <dbReference type="ARBA" id="ARBA00005031"/>
    </source>
</evidence>
<feature type="binding site" evidence="11">
    <location>
        <position position="173"/>
    </location>
    <ligand>
        <name>substrate</name>
    </ligand>
</feature>
<dbReference type="EC" id="4.2.1.11" evidence="3 9"/>
<feature type="binding site" evidence="9 12">
    <location>
        <position position="294"/>
    </location>
    <ligand>
        <name>Mg(2+)</name>
        <dbReference type="ChEBI" id="CHEBI:18420"/>
    </ligand>
</feature>
<feature type="binding site" evidence="9 12">
    <location>
        <position position="251"/>
    </location>
    <ligand>
        <name>Mg(2+)</name>
        <dbReference type="ChEBI" id="CHEBI:18420"/>
    </ligand>
</feature>
<feature type="binding site" evidence="11">
    <location>
        <position position="397"/>
    </location>
    <ligand>
        <name>substrate</name>
    </ligand>
</feature>
<evidence type="ECO:0000313" key="16">
    <source>
        <dbReference type="Proteomes" id="UP000178040"/>
    </source>
</evidence>
<dbReference type="Gene3D" id="3.30.390.10">
    <property type="entry name" value="Enolase-like, N-terminal domain"/>
    <property type="match status" value="1"/>
</dbReference>
<dbReference type="PANTHER" id="PTHR11902">
    <property type="entry name" value="ENOLASE"/>
    <property type="match status" value="1"/>
</dbReference>
<dbReference type="Proteomes" id="UP000178040">
    <property type="component" value="Unassembled WGS sequence"/>
</dbReference>
<feature type="binding site" evidence="11">
    <location>
        <position position="164"/>
    </location>
    <ligand>
        <name>substrate</name>
    </ligand>
</feature>
<dbReference type="SFLD" id="SFLDG00178">
    <property type="entry name" value="enolase"/>
    <property type="match status" value="1"/>
</dbReference>
<proteinExistence type="inferred from homology"/>
<evidence type="ECO:0000256" key="10">
    <source>
        <dbReference type="PIRSR" id="PIRSR001400-1"/>
    </source>
</evidence>
<feature type="domain" description="Enolase N-terminal" evidence="14">
    <location>
        <begin position="4"/>
        <end position="134"/>
    </location>
</feature>
<dbReference type="Pfam" id="PF03952">
    <property type="entry name" value="Enolase_N"/>
    <property type="match status" value="1"/>
</dbReference>
<dbReference type="PANTHER" id="PTHR11902:SF1">
    <property type="entry name" value="ENOLASE"/>
    <property type="match status" value="1"/>
</dbReference>
<comment type="caution">
    <text evidence="15">The sequence shown here is derived from an EMBL/GenBank/DDBJ whole genome shotgun (WGS) entry which is preliminary data.</text>
</comment>
<dbReference type="SMART" id="SM01193">
    <property type="entry name" value="Enolase_N"/>
    <property type="match status" value="1"/>
</dbReference>
<dbReference type="PROSITE" id="PS00164">
    <property type="entry name" value="ENOLASE"/>
    <property type="match status" value="1"/>
</dbReference>
<dbReference type="GO" id="GO:0000287">
    <property type="term" value="F:magnesium ion binding"/>
    <property type="evidence" value="ECO:0007669"/>
    <property type="project" value="UniProtKB-UniRule"/>
</dbReference>
<comment type="similarity">
    <text evidence="2 9">Belongs to the enolase family.</text>
</comment>
<dbReference type="HAMAP" id="MF_00318">
    <property type="entry name" value="Enolase"/>
    <property type="match status" value="1"/>
</dbReference>
<gene>
    <name evidence="9" type="primary">eno</name>
    <name evidence="15" type="ORF">A3B40_03905</name>
</gene>
<evidence type="ECO:0000259" key="14">
    <source>
        <dbReference type="SMART" id="SM01193"/>
    </source>
</evidence>
<dbReference type="InterPro" id="IPR029017">
    <property type="entry name" value="Enolase-like_N"/>
</dbReference>
<evidence type="ECO:0000256" key="8">
    <source>
        <dbReference type="ARBA" id="ARBA00023239"/>
    </source>
</evidence>
<dbReference type="UniPathway" id="UPA00109">
    <property type="reaction ID" value="UER00187"/>
</dbReference>
<comment type="cofactor">
    <cofactor evidence="9">
        <name>Mg(2+)</name>
        <dbReference type="ChEBI" id="CHEBI:18420"/>
    </cofactor>
    <text evidence="9">Binds a second Mg(2+) ion via substrate during catalysis.</text>
</comment>
<feature type="domain" description="Enolase C-terminal TIM barrel" evidence="13">
    <location>
        <begin position="148"/>
        <end position="423"/>
    </location>
</feature>
<dbReference type="InterPro" id="IPR020809">
    <property type="entry name" value="Enolase_CS"/>
</dbReference>
<evidence type="ECO:0000256" key="5">
    <source>
        <dbReference type="ARBA" id="ARBA00022525"/>
    </source>
</evidence>
<feature type="binding site" evidence="9">
    <location>
        <position position="397"/>
    </location>
    <ligand>
        <name>(2R)-2-phosphoglycerate</name>
        <dbReference type="ChEBI" id="CHEBI:58289"/>
    </ligand>
</feature>
<evidence type="ECO:0000256" key="4">
    <source>
        <dbReference type="ARBA" id="ARBA00017068"/>
    </source>
</evidence>
<keyword evidence="8 9" id="KW-0456">Lyase</keyword>
<dbReference type="Pfam" id="PF00113">
    <property type="entry name" value="Enolase_C"/>
    <property type="match status" value="1"/>
</dbReference>
<dbReference type="InterPro" id="IPR020810">
    <property type="entry name" value="Enolase_C"/>
</dbReference>
<evidence type="ECO:0000256" key="12">
    <source>
        <dbReference type="PIRSR" id="PIRSR001400-3"/>
    </source>
</evidence>
<dbReference type="SMART" id="SM01192">
    <property type="entry name" value="Enolase_C"/>
    <property type="match status" value="1"/>
</dbReference>
<evidence type="ECO:0000256" key="3">
    <source>
        <dbReference type="ARBA" id="ARBA00012058"/>
    </source>
</evidence>
<keyword evidence="5 9" id="KW-0964">Secreted</keyword>
<feature type="binding site" evidence="9">
    <location>
        <position position="375"/>
    </location>
    <ligand>
        <name>(2R)-2-phosphoglycerate</name>
        <dbReference type="ChEBI" id="CHEBI:58289"/>
    </ligand>
</feature>